<dbReference type="AlphaFoldDB" id="A0A0F2MCL3"/>
<feature type="compositionally biased region" description="Basic and acidic residues" evidence="1">
    <location>
        <begin position="128"/>
        <end position="151"/>
    </location>
</feature>
<reference evidence="2 3" key="1">
    <citation type="journal article" date="2014" name="BMC Genomics">
        <title>Comparative genomics of the major fungal agents of human and animal Sporotrichosis: Sporothrix schenckii and Sporothrix brasiliensis.</title>
        <authorList>
            <person name="Teixeira M.M."/>
            <person name="de Almeida L.G."/>
            <person name="Kubitschek-Barreira P."/>
            <person name="Alves F.L."/>
            <person name="Kioshima E.S."/>
            <person name="Abadio A.K."/>
            <person name="Fernandes L."/>
            <person name="Derengowski L.S."/>
            <person name="Ferreira K.S."/>
            <person name="Souza R.C."/>
            <person name="Ruiz J.C."/>
            <person name="de Andrade N.C."/>
            <person name="Paes H.C."/>
            <person name="Nicola A.M."/>
            <person name="Albuquerque P."/>
            <person name="Gerber A.L."/>
            <person name="Martins V.P."/>
            <person name="Peconick L.D."/>
            <person name="Neto A.V."/>
            <person name="Chaucanez C.B."/>
            <person name="Silva P.A."/>
            <person name="Cunha O.L."/>
            <person name="de Oliveira F.F."/>
            <person name="dos Santos T.C."/>
            <person name="Barros A.L."/>
            <person name="Soares M.A."/>
            <person name="de Oliveira L.M."/>
            <person name="Marini M.M."/>
            <person name="Villalobos-Duno H."/>
            <person name="Cunha M.M."/>
            <person name="de Hoog S."/>
            <person name="da Silveira J.F."/>
            <person name="Henrissat B."/>
            <person name="Nino-Vega G.A."/>
            <person name="Cisalpino P.S."/>
            <person name="Mora-Montes H.M."/>
            <person name="Almeida S.R."/>
            <person name="Stajich J.E."/>
            <person name="Lopes-Bezerra L.M."/>
            <person name="Vasconcelos A.T."/>
            <person name="Felipe M.S."/>
        </authorList>
    </citation>
    <scope>NUCLEOTIDE SEQUENCE [LARGE SCALE GENOMIC DNA]</scope>
    <source>
        <strain evidence="2 3">1099-18</strain>
    </source>
</reference>
<evidence type="ECO:0000256" key="1">
    <source>
        <dbReference type="SAM" id="MobiDB-lite"/>
    </source>
</evidence>
<feature type="compositionally biased region" description="Basic and acidic residues" evidence="1">
    <location>
        <begin position="107"/>
        <end position="118"/>
    </location>
</feature>
<organism evidence="2 3">
    <name type="scientific">Sporothrix schenckii 1099-18</name>
    <dbReference type="NCBI Taxonomy" id="1397361"/>
    <lineage>
        <taxon>Eukaryota</taxon>
        <taxon>Fungi</taxon>
        <taxon>Dikarya</taxon>
        <taxon>Ascomycota</taxon>
        <taxon>Pezizomycotina</taxon>
        <taxon>Sordariomycetes</taxon>
        <taxon>Sordariomycetidae</taxon>
        <taxon>Ophiostomatales</taxon>
        <taxon>Ophiostomataceae</taxon>
        <taxon>Sporothrix</taxon>
    </lineage>
</organism>
<dbReference type="RefSeq" id="XP_016589241.1">
    <property type="nucleotide sequence ID" value="XM_016729612.1"/>
</dbReference>
<dbReference type="Proteomes" id="UP000033710">
    <property type="component" value="Unassembled WGS sequence"/>
</dbReference>
<dbReference type="GeneID" id="27664889"/>
<comment type="caution">
    <text evidence="2">The sequence shown here is derived from an EMBL/GenBank/DDBJ whole genome shotgun (WGS) entry which is preliminary data.</text>
</comment>
<reference evidence="2 3" key="2">
    <citation type="journal article" date="2015" name="Eukaryot. Cell">
        <title>Asexual propagation of a virulent clone complex in a human and feline outbreak of sporotrichosis.</title>
        <authorList>
            <person name="Teixeira Mde M."/>
            <person name="Rodrigues A.M."/>
            <person name="Tsui C.K."/>
            <person name="de Almeida L.G."/>
            <person name="Van Diepeningen A.D."/>
            <person name="van den Ende B.G."/>
            <person name="Fernandes G.F."/>
            <person name="Kano R."/>
            <person name="Hamelin R.C."/>
            <person name="Lopes-Bezerra L.M."/>
            <person name="Vasconcelos A.T."/>
            <person name="de Hoog S."/>
            <person name="de Camargo Z.P."/>
            <person name="Felipe M.S."/>
        </authorList>
    </citation>
    <scope>NUCLEOTIDE SEQUENCE [LARGE SCALE GENOMIC DNA]</scope>
    <source>
        <strain evidence="2 3">1099-18</strain>
    </source>
</reference>
<feature type="region of interest" description="Disordered" evidence="1">
    <location>
        <begin position="20"/>
        <end position="57"/>
    </location>
</feature>
<dbReference type="KEGG" id="ssck:SPSK_02745"/>
<dbReference type="EMBL" id="AXCR01000006">
    <property type="protein sequence ID" value="KJR86565.1"/>
    <property type="molecule type" value="Genomic_DNA"/>
</dbReference>
<protein>
    <submittedName>
        <fullName evidence="2">Uncharacterized protein</fullName>
    </submittedName>
</protein>
<gene>
    <name evidence="2" type="ORF">SPSK_02745</name>
</gene>
<feature type="region of interest" description="Disordered" evidence="1">
    <location>
        <begin position="107"/>
        <end position="201"/>
    </location>
</feature>
<accession>A0A0F2MCL3</accession>
<feature type="compositionally biased region" description="Polar residues" evidence="1">
    <location>
        <begin position="152"/>
        <end position="162"/>
    </location>
</feature>
<evidence type="ECO:0000313" key="3">
    <source>
        <dbReference type="Proteomes" id="UP000033710"/>
    </source>
</evidence>
<evidence type="ECO:0000313" key="2">
    <source>
        <dbReference type="EMBL" id="KJR86565.1"/>
    </source>
</evidence>
<name>A0A0F2MCL3_SPOSC</name>
<dbReference type="VEuPathDB" id="FungiDB:SPSK_02745"/>
<sequence length="201" mass="23171">MADSTRLEIKSKCLVSGQNVETRKDWPGSPLFQQDAENGRDGYDTGSTLCSERPAESHEKGLHSATCLRRSMEGHVFLSGERQEKKNNTTYVVLGRLDLLCALTREHGSNGRHPKEETEQGSIGMFNGEKERDNENKEKRRRDEETKRQNKETGTWSTWSTECNRKNSDYKGETREGTTAARLDRDRQWRMQNRVDQPHHC</sequence>
<proteinExistence type="predicted"/>
<feature type="compositionally biased region" description="Basic and acidic residues" evidence="1">
    <location>
        <begin position="163"/>
        <end position="189"/>
    </location>
</feature>